<keyword evidence="3" id="KW-0560">Oxidoreductase</keyword>
<organism evidence="3">
    <name type="scientific">Rhynchopus euleeides</name>
    <dbReference type="NCBI Taxonomy" id="630703"/>
    <lineage>
        <taxon>Eukaryota</taxon>
        <taxon>Discoba</taxon>
        <taxon>Euglenozoa</taxon>
        <taxon>Diplonemea</taxon>
        <taxon>Diplonemidae</taxon>
        <taxon>Rhynchopus</taxon>
    </lineage>
</organism>
<dbReference type="GO" id="GO:0003954">
    <property type="term" value="F:NADH dehydrogenase activity"/>
    <property type="evidence" value="ECO:0007669"/>
    <property type="project" value="TreeGrafter"/>
</dbReference>
<gene>
    <name evidence="3" type="primary">nad4</name>
</gene>
<keyword evidence="1" id="KW-0813">Transport</keyword>
<feature type="transmembrane region" description="Helical" evidence="1">
    <location>
        <begin position="292"/>
        <end position="312"/>
    </location>
</feature>
<comment type="similarity">
    <text evidence="1">Belongs to the complex I subunit 4 family.</text>
</comment>
<feature type="transmembrane region" description="Helical" evidence="1">
    <location>
        <begin position="364"/>
        <end position="389"/>
    </location>
</feature>
<sequence>MVSVTVSAIAYVVLYLLSVDVLSTRDVVCMKDSVLIVWWALPLVLVYDGFVCFVGLFVFVYLLAVSCTLHTASVVSMELSTTSITIACASTTILLVDDVIVFYTLFEVLLIAMYWYLVRHIQHARGMYAVLLLVIYTVIGSTLLLLGMVTQYIMIGSTSSIACTELTGCSSKEYVYTVLLHIAFSTKIPCYPVHAWLVDAHVESTTEASILLAGIYLKIGICGWWRYLLSTSTTAVRILLPYTICMLVLATLSVSVHSISTADIKRFAACSSILHMQCSVTCMMLSKDAILLHAAMIMIAMHTLIASYLFYVCGTMYVSHGIRVASQIGVYGTASWVLLYLMLSNASYPCTASYYAEVYMIGTAILYAPLVSMCVLVSGGVLAVVGVVLWSTCSMGRVQYLGCHSSSTILVHVPLLIYSILCSDAKQCVYLLV</sequence>
<feature type="domain" description="NADH:quinone oxidoreductase/Mrp antiporter transmembrane" evidence="2">
    <location>
        <begin position="97"/>
        <end position="381"/>
    </location>
</feature>
<protein>
    <recommendedName>
        <fullName evidence="1">NADH-ubiquinone oxidoreductase chain 4</fullName>
        <ecNumber evidence="1">7.1.1.2</ecNumber>
    </recommendedName>
</protein>
<dbReference type="GO" id="GO:0042773">
    <property type="term" value="P:ATP synthesis coupled electron transport"/>
    <property type="evidence" value="ECO:0007669"/>
    <property type="project" value="InterPro"/>
</dbReference>
<keyword evidence="1 3" id="KW-0496">Mitochondrion</keyword>
<feature type="transmembrane region" description="Helical" evidence="1">
    <location>
        <begin position="324"/>
        <end position="344"/>
    </location>
</feature>
<keyword evidence="1" id="KW-0812">Transmembrane</keyword>
<dbReference type="InterPro" id="IPR003918">
    <property type="entry name" value="NADH_UbQ_OxRdtase"/>
</dbReference>
<keyword evidence="1" id="KW-0679">Respiratory chain</keyword>
<feature type="transmembrane region" description="Helical" evidence="1">
    <location>
        <begin position="129"/>
        <end position="154"/>
    </location>
</feature>
<keyword evidence="1" id="KW-0249">Electron transport</keyword>
<dbReference type="AlphaFoldDB" id="A0A1L6KYD0"/>
<comment type="catalytic activity">
    <reaction evidence="1">
        <text>a ubiquinone + NADH + 5 H(+)(in) = a ubiquinol + NAD(+) + 4 H(+)(out)</text>
        <dbReference type="Rhea" id="RHEA:29091"/>
        <dbReference type="Rhea" id="RHEA-COMP:9565"/>
        <dbReference type="Rhea" id="RHEA-COMP:9566"/>
        <dbReference type="ChEBI" id="CHEBI:15378"/>
        <dbReference type="ChEBI" id="CHEBI:16389"/>
        <dbReference type="ChEBI" id="CHEBI:17976"/>
        <dbReference type="ChEBI" id="CHEBI:57540"/>
        <dbReference type="ChEBI" id="CHEBI:57945"/>
        <dbReference type="EC" id="7.1.1.2"/>
    </reaction>
</comment>
<dbReference type="PANTHER" id="PTHR43507">
    <property type="entry name" value="NADH-UBIQUINONE OXIDOREDUCTASE CHAIN 4"/>
    <property type="match status" value="1"/>
</dbReference>
<accession>A0A1L6KYD0</accession>
<feature type="transmembrane region" description="Helical" evidence="1">
    <location>
        <begin position="84"/>
        <end position="117"/>
    </location>
</feature>
<keyword evidence="1" id="KW-0520">NAD</keyword>
<dbReference type="GO" id="GO:0031966">
    <property type="term" value="C:mitochondrial membrane"/>
    <property type="evidence" value="ECO:0007669"/>
    <property type="project" value="UniProtKB-SubCell"/>
</dbReference>
<dbReference type="PANTHER" id="PTHR43507:SF1">
    <property type="entry name" value="NADH-UBIQUINONE OXIDOREDUCTASE CHAIN 4"/>
    <property type="match status" value="1"/>
</dbReference>
<keyword evidence="1" id="KW-0830">Ubiquinone</keyword>
<dbReference type="PRINTS" id="PR01437">
    <property type="entry name" value="NUOXDRDTASE4"/>
</dbReference>
<proteinExistence type="inferred from homology"/>
<dbReference type="GO" id="GO:0048039">
    <property type="term" value="F:ubiquinone binding"/>
    <property type="evidence" value="ECO:0007669"/>
    <property type="project" value="TreeGrafter"/>
</dbReference>
<reference evidence="3" key="1">
    <citation type="journal article" date="2016" name="Nucleic Acids Res.">
        <title>Novel modes of RNA editing in mitochondria.</title>
        <authorList>
            <person name="Moreira S."/>
            <person name="Valach M."/>
            <person name="Aoulad-Aissa M."/>
            <person name="Otto C."/>
            <person name="Burger G."/>
        </authorList>
    </citation>
    <scope>NUCLEOTIDE SEQUENCE</scope>
    <source>
        <strain evidence="3">ATCC 50226</strain>
    </source>
</reference>
<evidence type="ECO:0000259" key="2">
    <source>
        <dbReference type="Pfam" id="PF00361"/>
    </source>
</evidence>
<dbReference type="GO" id="GO:0015990">
    <property type="term" value="P:electron transport coupled proton transport"/>
    <property type="evidence" value="ECO:0007669"/>
    <property type="project" value="TreeGrafter"/>
</dbReference>
<name>A0A1L6KYD0_9EUGL</name>
<feature type="transmembrane region" description="Helical" evidence="1">
    <location>
        <begin position="239"/>
        <end position="260"/>
    </location>
</feature>
<comment type="function">
    <text evidence="1">Core subunit of the mitochondrial membrane respiratory chain NADH dehydrogenase (Complex I) which catalyzes electron transfer from NADH through the respiratory chain, using ubiquinone as an electron acceptor. Essential for the catalytic activity and assembly of complex I.</text>
</comment>
<keyword evidence="1" id="KW-0472">Membrane</keyword>
<comment type="subcellular location">
    <subcellularLocation>
        <location evidence="1">Mitochondrion membrane</location>
        <topology evidence="1">Multi-pass membrane protein</topology>
    </subcellularLocation>
</comment>
<keyword evidence="1" id="KW-1133">Transmembrane helix</keyword>
<dbReference type="EMBL" id="KU341390">
    <property type="protein sequence ID" value="APR74270.1"/>
    <property type="molecule type" value="Genomic_RNA"/>
</dbReference>
<dbReference type="EC" id="7.1.1.2" evidence="1"/>
<feature type="transmembrane region" description="Helical" evidence="1">
    <location>
        <begin position="210"/>
        <end position="227"/>
    </location>
</feature>
<dbReference type="InterPro" id="IPR001750">
    <property type="entry name" value="ND/Mrp_TM"/>
</dbReference>
<feature type="transmembrane region" description="Helical" evidence="1">
    <location>
        <begin position="6"/>
        <end position="23"/>
    </location>
</feature>
<dbReference type="Pfam" id="PF00361">
    <property type="entry name" value="Proton_antipo_M"/>
    <property type="match status" value="1"/>
</dbReference>
<evidence type="ECO:0000256" key="1">
    <source>
        <dbReference type="RuleBase" id="RU003297"/>
    </source>
</evidence>
<evidence type="ECO:0000313" key="3">
    <source>
        <dbReference type="EMBL" id="APR74270.1"/>
    </source>
</evidence>
<geneLocation type="mitochondrion" evidence="3"/>
<dbReference type="GO" id="GO:0008137">
    <property type="term" value="F:NADH dehydrogenase (ubiquinone) activity"/>
    <property type="evidence" value="ECO:0007669"/>
    <property type="project" value="UniProtKB-UniRule"/>
</dbReference>
<feature type="transmembrane region" description="Helical" evidence="1">
    <location>
        <begin position="35"/>
        <end position="64"/>
    </location>
</feature>